<evidence type="ECO:0000313" key="5">
    <source>
        <dbReference type="Proteomes" id="UP000218505"/>
    </source>
</evidence>
<dbReference type="GO" id="GO:0016757">
    <property type="term" value="F:glycosyltransferase activity"/>
    <property type="evidence" value="ECO:0007669"/>
    <property type="project" value="UniProtKB-KW"/>
</dbReference>
<dbReference type="SUPFAM" id="SSF53756">
    <property type="entry name" value="UDP-Glycosyltransferase/glycogen phosphorylase"/>
    <property type="match status" value="1"/>
</dbReference>
<evidence type="ECO:0000256" key="1">
    <source>
        <dbReference type="ARBA" id="ARBA00022676"/>
    </source>
</evidence>
<dbReference type="Gene3D" id="3.40.50.11090">
    <property type="match status" value="1"/>
</dbReference>
<evidence type="ECO:0000259" key="3">
    <source>
        <dbReference type="Pfam" id="PF13439"/>
    </source>
</evidence>
<keyword evidence="5" id="KW-1185">Reference proteome</keyword>
<dbReference type="KEGG" id="apre:CNX65_23155"/>
<dbReference type="Pfam" id="PF13439">
    <property type="entry name" value="Glyco_transf_4"/>
    <property type="match status" value="1"/>
</dbReference>
<dbReference type="Gene3D" id="3.40.50.2000">
    <property type="entry name" value="Glycogen Phosphorylase B"/>
    <property type="match status" value="1"/>
</dbReference>
<feature type="domain" description="Glycosyltransferase subfamily 4-like N-terminal" evidence="3">
    <location>
        <begin position="15"/>
        <end position="181"/>
    </location>
</feature>
<dbReference type="InterPro" id="IPR028098">
    <property type="entry name" value="Glyco_trans_4-like_N"/>
</dbReference>
<gene>
    <name evidence="4" type="ORF">CNX65_23155</name>
</gene>
<protein>
    <recommendedName>
        <fullName evidence="3">Glycosyltransferase subfamily 4-like N-terminal domain-containing protein</fullName>
    </recommendedName>
</protein>
<sequence>MRVTFVLPVFSRLPSGGFRVVYEHANRLVRGGHEVTVVHERWREGLHRPVKHWCEIARDRWHSARPGGLTRWLRWMRVDPAVRMTMVGELTPDALPDADVTVATYWTTARLLLSAQPRHGRPAHLVQGYEVWGVPDPGEVDAVLRSALPKVVVSEHLAGKLRGLGVPDERISLARNGLDHEAYRPPDPDPPRGASVSVLLGTGPQKGSSTAIAALRAVRERCPELRVHAFGPERRHPELPAWARYSRARNGPEQASRAYRSSAVHLCSSVHEGWGLPVAEAMACGTAVVSTRNGGVEDFCAHGRNALMVDVGDADAMAGAVLELLRDGALRARLVDAGRRTAAGMDWERSAREFLAALRKIRSS</sequence>
<dbReference type="PANTHER" id="PTHR12526:SF510">
    <property type="entry name" value="D-INOSITOL 3-PHOSPHATE GLYCOSYLTRANSFERASE"/>
    <property type="match status" value="1"/>
</dbReference>
<keyword evidence="2" id="KW-0808">Transferase</keyword>
<proteinExistence type="predicted"/>
<evidence type="ECO:0000313" key="4">
    <source>
        <dbReference type="EMBL" id="ATE55818.1"/>
    </source>
</evidence>
<organism evidence="4 5">
    <name type="scientific">Actinosynnema pretiosum</name>
    <dbReference type="NCBI Taxonomy" id="42197"/>
    <lineage>
        <taxon>Bacteria</taxon>
        <taxon>Bacillati</taxon>
        <taxon>Actinomycetota</taxon>
        <taxon>Actinomycetes</taxon>
        <taxon>Pseudonocardiales</taxon>
        <taxon>Pseudonocardiaceae</taxon>
        <taxon>Actinosynnema</taxon>
    </lineage>
</organism>
<keyword evidence="1" id="KW-0328">Glycosyltransferase</keyword>
<dbReference type="RefSeq" id="WP_096495649.1">
    <property type="nucleotide sequence ID" value="NZ_CP023445.1"/>
</dbReference>
<accession>A0A290Z9Y4</accession>
<name>A0A290Z9Y4_9PSEU</name>
<reference evidence="4" key="1">
    <citation type="submission" date="2017-09" db="EMBL/GenBank/DDBJ databases">
        <title>Complete Genome Sequence of ansamitocin-producing Bacterium Actinosynnema pretiosum X47.</title>
        <authorList>
            <person name="Cao G."/>
            <person name="Zong G."/>
            <person name="Zhong C."/>
            <person name="Fu J."/>
        </authorList>
    </citation>
    <scope>NUCLEOTIDE SEQUENCE [LARGE SCALE GENOMIC DNA]</scope>
    <source>
        <strain evidence="4">X47</strain>
    </source>
</reference>
<dbReference type="AlphaFoldDB" id="A0A290Z9Y4"/>
<dbReference type="Proteomes" id="UP000218505">
    <property type="component" value="Chromosome"/>
</dbReference>
<evidence type="ECO:0000256" key="2">
    <source>
        <dbReference type="ARBA" id="ARBA00022679"/>
    </source>
</evidence>
<dbReference type="PANTHER" id="PTHR12526">
    <property type="entry name" value="GLYCOSYLTRANSFERASE"/>
    <property type="match status" value="1"/>
</dbReference>
<dbReference type="Pfam" id="PF13692">
    <property type="entry name" value="Glyco_trans_1_4"/>
    <property type="match status" value="1"/>
</dbReference>
<dbReference type="CDD" id="cd03801">
    <property type="entry name" value="GT4_PimA-like"/>
    <property type="match status" value="1"/>
</dbReference>
<dbReference type="EMBL" id="CP023445">
    <property type="protein sequence ID" value="ATE55818.1"/>
    <property type="molecule type" value="Genomic_DNA"/>
</dbReference>